<dbReference type="GO" id="GO:0003700">
    <property type="term" value="F:DNA-binding transcription factor activity"/>
    <property type="evidence" value="ECO:0007669"/>
    <property type="project" value="InterPro"/>
</dbReference>
<dbReference type="PANTHER" id="PTHR43537">
    <property type="entry name" value="TRANSCRIPTIONAL REGULATOR, GNTR FAMILY"/>
    <property type="match status" value="1"/>
</dbReference>
<dbReference type="SMART" id="SM00345">
    <property type="entry name" value="HTH_GNTR"/>
    <property type="match status" value="1"/>
</dbReference>
<keyword evidence="2" id="KW-0238">DNA-binding</keyword>
<dbReference type="SUPFAM" id="SSF46785">
    <property type="entry name" value="Winged helix' DNA-binding domain"/>
    <property type="match status" value="1"/>
</dbReference>
<dbReference type="InterPro" id="IPR000524">
    <property type="entry name" value="Tscrpt_reg_HTH_GntR"/>
</dbReference>
<dbReference type="Gene3D" id="1.10.10.10">
    <property type="entry name" value="Winged helix-like DNA-binding domain superfamily/Winged helix DNA-binding domain"/>
    <property type="match status" value="1"/>
</dbReference>
<evidence type="ECO:0000256" key="2">
    <source>
        <dbReference type="ARBA" id="ARBA00023125"/>
    </source>
</evidence>
<gene>
    <name evidence="5" type="ORF">FBF83_00620</name>
</gene>
<keyword evidence="1" id="KW-0805">Transcription regulation</keyword>
<evidence type="ECO:0000313" key="5">
    <source>
        <dbReference type="EMBL" id="TKD71350.1"/>
    </source>
</evidence>
<dbReference type="InterPro" id="IPR036388">
    <property type="entry name" value="WH-like_DNA-bd_sf"/>
</dbReference>
<dbReference type="PRINTS" id="PR00035">
    <property type="entry name" value="HTHGNTR"/>
</dbReference>
<feature type="domain" description="HTH gntR-type" evidence="4">
    <location>
        <begin position="13"/>
        <end position="81"/>
    </location>
</feature>
<evidence type="ECO:0000256" key="1">
    <source>
        <dbReference type="ARBA" id="ARBA00023015"/>
    </source>
</evidence>
<dbReference type="SUPFAM" id="SSF48008">
    <property type="entry name" value="GntR ligand-binding domain-like"/>
    <property type="match status" value="1"/>
</dbReference>
<organism evidence="5 6">
    <name type="scientific">Guptibacillus hwajinpoensis</name>
    <dbReference type="NCBI Taxonomy" id="208199"/>
    <lineage>
        <taxon>Bacteria</taxon>
        <taxon>Bacillati</taxon>
        <taxon>Bacillota</taxon>
        <taxon>Bacilli</taxon>
        <taxon>Bacillales</taxon>
        <taxon>Guptibacillaceae</taxon>
        <taxon>Guptibacillus</taxon>
    </lineage>
</organism>
<sequence length="243" mass="27808">MVFTVEFKRISSQKISDKVEEQIVRLIKEGSYKQGDKLPSVRELCESLEVGRSAVRDALTTLKGRGLVEIRQGEGTFVTGFNPKRYFKHMLMPNQKEIESLFQVREILETSVVKLAAVNRSEEDLVAMRKALDHMSLCKYDDSGQHDCQFHMAIANASGNPILHQLLESISSSMEKSMADFHRLIASKPELIYDIHHQHELIMEMIVCEDAAGAYEAMMLHLSYVKKQMRKGFSIRSEYIQTH</sequence>
<dbReference type="Gene3D" id="1.20.120.530">
    <property type="entry name" value="GntR ligand-binding domain-like"/>
    <property type="match status" value="1"/>
</dbReference>
<evidence type="ECO:0000256" key="3">
    <source>
        <dbReference type="ARBA" id="ARBA00023163"/>
    </source>
</evidence>
<dbReference type="GO" id="GO:0003677">
    <property type="term" value="F:DNA binding"/>
    <property type="evidence" value="ECO:0007669"/>
    <property type="project" value="UniProtKB-KW"/>
</dbReference>
<dbReference type="PANTHER" id="PTHR43537:SF5">
    <property type="entry name" value="UXU OPERON TRANSCRIPTIONAL REGULATOR"/>
    <property type="match status" value="1"/>
</dbReference>
<evidence type="ECO:0000259" key="4">
    <source>
        <dbReference type="PROSITE" id="PS50949"/>
    </source>
</evidence>
<dbReference type="Pfam" id="PF00392">
    <property type="entry name" value="GntR"/>
    <property type="match status" value="1"/>
</dbReference>
<dbReference type="SMART" id="SM00895">
    <property type="entry name" value="FCD"/>
    <property type="match status" value="1"/>
</dbReference>
<dbReference type="Proteomes" id="UP000310541">
    <property type="component" value="Unassembled WGS sequence"/>
</dbReference>
<protein>
    <submittedName>
        <fullName evidence="5">FadR family transcriptional regulator</fullName>
    </submittedName>
</protein>
<dbReference type="PROSITE" id="PS50949">
    <property type="entry name" value="HTH_GNTR"/>
    <property type="match status" value="1"/>
</dbReference>
<accession>A0A4U1MLM5</accession>
<proteinExistence type="predicted"/>
<dbReference type="Pfam" id="PF07729">
    <property type="entry name" value="FCD"/>
    <property type="match status" value="1"/>
</dbReference>
<dbReference type="InterPro" id="IPR008920">
    <property type="entry name" value="TF_FadR/GntR_C"/>
</dbReference>
<comment type="caution">
    <text evidence="5">The sequence shown here is derived from an EMBL/GenBank/DDBJ whole genome shotgun (WGS) entry which is preliminary data.</text>
</comment>
<dbReference type="EMBL" id="SWFM01000001">
    <property type="protein sequence ID" value="TKD71350.1"/>
    <property type="molecule type" value="Genomic_DNA"/>
</dbReference>
<dbReference type="InterPro" id="IPR011711">
    <property type="entry name" value="GntR_C"/>
</dbReference>
<reference evidence="5 6" key="1">
    <citation type="submission" date="2019-04" db="EMBL/GenBank/DDBJ databases">
        <title>Genome sequence of Bacillus hwajinpoensis strain Y2.</title>
        <authorList>
            <person name="Fair J.L."/>
            <person name="Maclea K.S."/>
        </authorList>
    </citation>
    <scope>NUCLEOTIDE SEQUENCE [LARGE SCALE GENOMIC DNA]</scope>
    <source>
        <strain evidence="5 6">Y2</strain>
    </source>
</reference>
<keyword evidence="3" id="KW-0804">Transcription</keyword>
<dbReference type="OrthoDB" id="9782299at2"/>
<dbReference type="AlphaFoldDB" id="A0A4U1MLM5"/>
<dbReference type="InterPro" id="IPR036390">
    <property type="entry name" value="WH_DNA-bd_sf"/>
</dbReference>
<name>A0A4U1MLM5_9BACL</name>
<evidence type="ECO:0000313" key="6">
    <source>
        <dbReference type="Proteomes" id="UP000310541"/>
    </source>
</evidence>
<dbReference type="CDD" id="cd07377">
    <property type="entry name" value="WHTH_GntR"/>
    <property type="match status" value="1"/>
</dbReference>